<gene>
    <name evidence="1" type="ORF">MPL3365_190056</name>
</gene>
<name>A0A090G0U8_MESPL</name>
<sequence length="82" mass="9404">MFVDDAQDLQPHRLTRLRLNERHKEVDCLHDPPWQIRAWVGQTASVIVDVLSEFFIQIRKSAHAIAPNLTSERPHPENGSAP</sequence>
<evidence type="ECO:0000313" key="2">
    <source>
        <dbReference type="Proteomes" id="UP000046122"/>
    </source>
</evidence>
<dbReference type="EMBL" id="CCNE01000011">
    <property type="protein sequence ID" value="CDX54172.1"/>
    <property type="molecule type" value="Genomic_DNA"/>
</dbReference>
<organism evidence="1 2">
    <name type="scientific">Mesorhizobium plurifarium</name>
    <dbReference type="NCBI Taxonomy" id="69974"/>
    <lineage>
        <taxon>Bacteria</taxon>
        <taxon>Pseudomonadati</taxon>
        <taxon>Pseudomonadota</taxon>
        <taxon>Alphaproteobacteria</taxon>
        <taxon>Hyphomicrobiales</taxon>
        <taxon>Phyllobacteriaceae</taxon>
        <taxon>Mesorhizobium</taxon>
    </lineage>
</organism>
<dbReference type="AlphaFoldDB" id="A0A090G0U8"/>
<proteinExistence type="predicted"/>
<dbReference type="Proteomes" id="UP000046122">
    <property type="component" value="Unassembled WGS sequence"/>
</dbReference>
<evidence type="ECO:0000313" key="1">
    <source>
        <dbReference type="EMBL" id="CDX54172.1"/>
    </source>
</evidence>
<accession>A0A090G0U8</accession>
<protein>
    <submittedName>
        <fullName evidence="1">Uncharacterized protein</fullName>
    </submittedName>
</protein>
<reference evidence="1 2" key="1">
    <citation type="submission" date="2014-08" db="EMBL/GenBank/DDBJ databases">
        <authorList>
            <person name="Moulin Lionel"/>
        </authorList>
    </citation>
    <scope>NUCLEOTIDE SEQUENCE [LARGE SCALE GENOMIC DNA]</scope>
</reference>